<accession>A0ACD1HIN5</accession>
<evidence type="ECO:0000313" key="1">
    <source>
        <dbReference type="EMBL" id="RAH73488.1"/>
    </source>
</evidence>
<reference evidence="1" key="1">
    <citation type="submission" date="2018-02" db="EMBL/GenBank/DDBJ databases">
        <title>The genomes of Aspergillus section Nigri reveals drivers in fungal speciation.</title>
        <authorList>
            <consortium name="DOE Joint Genome Institute"/>
            <person name="Vesth T.C."/>
            <person name="Nybo J."/>
            <person name="Theobald S."/>
            <person name="Brandl J."/>
            <person name="Frisvad J.C."/>
            <person name="Nielsen K.F."/>
            <person name="Lyhne E.K."/>
            <person name="Kogle M.E."/>
            <person name="Kuo A."/>
            <person name="Riley R."/>
            <person name="Clum A."/>
            <person name="Nolan M."/>
            <person name="Lipzen A."/>
            <person name="Salamov A."/>
            <person name="Henrissat B."/>
            <person name="Wiebenga A."/>
            <person name="De vries R.P."/>
            <person name="Grigoriev I.V."/>
            <person name="Mortensen U.H."/>
            <person name="Andersen M.R."/>
            <person name="Baker S.E."/>
        </authorList>
    </citation>
    <scope>NUCLEOTIDE SEQUENCE</scope>
    <source>
        <strain evidence="1">CBS 121060</strain>
    </source>
</reference>
<proteinExistence type="predicted"/>
<dbReference type="Proteomes" id="UP000249661">
    <property type="component" value="Unassembled WGS sequence"/>
</dbReference>
<gene>
    <name evidence="1" type="ORF">BO66DRAFT_389077</name>
</gene>
<keyword evidence="2" id="KW-1185">Reference proteome</keyword>
<sequence>MTSLDAGQNGLAAKVNHQSTSGPLSPKRALSPVPRREYRPIKEVDPAVGDKTIIQSGRESLSPEKRRKYIKHEPKRQSDLPPNDLQVRKRKLVDGDFINERDRHVRPASPLRRTGSPPHVKVEKTDEPQSVSSRLESSHPASFVPRTSRKRSFSESVDGEGDVRRNARPHHPAPSRDRERRELNGVMLPRPASIDRSISPLGSDLQRKRKAPTPLLPGSVSSSTSGSPMPSAHIRKVASVDGASASPARPTGHKKQRDQNGRTRLARACAAQELEAAIARHAERPEDLNVADNAGNTPLQIAALEGCASIVKFLLEAGCEVETRNIDRDTPLIDAVENGHLDVVKLLLQAGANPRSVNAEGDEPSDLIPSDSEDYDEIRRVLEEAKAHPRPSRRSEEQTGSGTRETSSRRVTVASPRESPPVNGQRSPPYFASTNKRKSVRSEATRNDLLWTKATPENLQAFAAKGDIAGVANILNVGQRADAESMIAAAKGGHDEVLSLLLGMGDADPDPDPVQGGSHKFGYNTPMLAAIGRGNLPVIKLLLDQPSFNPSRRLYKDRTYFELSRERRADNWEEEYDLLRDAYDNYVRNRKQRKSDISSPRRVRDKDRESKRSGRKDSPSPGGKHRKQLGSPVRRDSSKDAPMKERKREAMMHTKEKPGPPRAKVGHVATPDHDVSRSDIPRSKVVLTKDGDSSRGEEPPKRRRLIAGRPPDRDRRRPSIPSSDSMSGREEAPKSRPDHSELVTTKPGPPPVKRGRSSVSPERPRSRGSDADRNPREVLKKKRRVLSEDGSPNITNGNPKRSHPAVEDLKLPRRKDDSHIAPQPRRDQSRERDLSAKAVERKQVKEEQEKPDNLELEDIPMDDSISLAQAEAEAAALREKHAQEKQAQEKQAREKQTLERQAQEKLAQEKLAQDKLAQEKLAQEKLAQEKLAQEKLAQEKLAQEKQAQRERQAREEEEARLAAEAEKARLEREEQERAAREARIAQEKAAEKAAEEERKRKEAEQRRIKQAEEERQKRLEQERQRLAKLRKEQEEQEQRRRDALPSRLRVAANLVGSDDPQAKSHAWLRKFMPVVTAETRQLDPSCASEVAEDRWIPNYLVAPLLATNDLQLSQYASWEKRVATPTQRTNLWRVTRRMLVEADETEFLSSSFGQIMQRDSEARPKYFDMEHVFWLKLSDFMDLVPHIPHLHGLDIQLLKMHIDQEPKTQPAFELPQANGHISGPHIEEGPGLLGGNGLTNGYGHSRPSTYV</sequence>
<evidence type="ECO:0000313" key="2">
    <source>
        <dbReference type="Proteomes" id="UP000249661"/>
    </source>
</evidence>
<organism evidence="1 2">
    <name type="scientific">Aspergillus aculeatinus CBS 121060</name>
    <dbReference type="NCBI Taxonomy" id="1448322"/>
    <lineage>
        <taxon>Eukaryota</taxon>
        <taxon>Fungi</taxon>
        <taxon>Dikarya</taxon>
        <taxon>Ascomycota</taxon>
        <taxon>Pezizomycotina</taxon>
        <taxon>Eurotiomycetes</taxon>
        <taxon>Eurotiomycetidae</taxon>
        <taxon>Eurotiales</taxon>
        <taxon>Aspergillaceae</taxon>
        <taxon>Aspergillus</taxon>
        <taxon>Aspergillus subgen. Circumdati</taxon>
    </lineage>
</organism>
<dbReference type="EMBL" id="KZ824939">
    <property type="protein sequence ID" value="RAH73488.1"/>
    <property type="molecule type" value="Genomic_DNA"/>
</dbReference>
<name>A0ACD1HIN5_9EURO</name>
<protein>
    <submittedName>
        <fullName evidence="1">Ankyrin repeat protein</fullName>
    </submittedName>
</protein>